<accession>A0A1M6V0M1</accession>
<organism evidence="2 3">
    <name type="scientific">Roseovarius marisflavi</name>
    <dbReference type="NCBI Taxonomy" id="1054996"/>
    <lineage>
        <taxon>Bacteria</taxon>
        <taxon>Pseudomonadati</taxon>
        <taxon>Pseudomonadota</taxon>
        <taxon>Alphaproteobacteria</taxon>
        <taxon>Rhodobacterales</taxon>
        <taxon>Roseobacteraceae</taxon>
        <taxon>Roseovarius</taxon>
    </lineage>
</organism>
<keyword evidence="1" id="KW-0812">Transmembrane</keyword>
<dbReference type="STRING" id="1054996.SAMN05444414_10131"/>
<feature type="transmembrane region" description="Helical" evidence="1">
    <location>
        <begin position="47"/>
        <end position="69"/>
    </location>
</feature>
<keyword evidence="1" id="KW-1133">Transmembrane helix</keyword>
<protein>
    <submittedName>
        <fullName evidence="2">Uncharacterized protein</fullName>
    </submittedName>
</protein>
<sequence length="70" mass="7560">MTEATQTRFLPSRAVWLGALYVAEMVVVILAFQVLSQIECRQAAIEGACRGLPGLALGVMCVSFLLGIYL</sequence>
<dbReference type="EMBL" id="FRBN01000001">
    <property type="protein sequence ID" value="SHK74990.1"/>
    <property type="molecule type" value="Genomic_DNA"/>
</dbReference>
<name>A0A1M6V0M1_9RHOB</name>
<dbReference type="Proteomes" id="UP000184191">
    <property type="component" value="Unassembled WGS sequence"/>
</dbReference>
<evidence type="ECO:0000313" key="2">
    <source>
        <dbReference type="EMBL" id="SHK74990.1"/>
    </source>
</evidence>
<feature type="transmembrane region" description="Helical" evidence="1">
    <location>
        <begin position="14"/>
        <end position="35"/>
    </location>
</feature>
<keyword evidence="3" id="KW-1185">Reference proteome</keyword>
<dbReference type="AlphaFoldDB" id="A0A1M6V0M1"/>
<keyword evidence="1" id="KW-0472">Membrane</keyword>
<reference evidence="3" key="1">
    <citation type="submission" date="2016-11" db="EMBL/GenBank/DDBJ databases">
        <authorList>
            <person name="Varghese N."/>
            <person name="Submissions S."/>
        </authorList>
    </citation>
    <scope>NUCLEOTIDE SEQUENCE [LARGE SCALE GENOMIC DNA]</scope>
    <source>
        <strain evidence="3">DSM 29327</strain>
    </source>
</reference>
<dbReference type="OrthoDB" id="8451928at2"/>
<evidence type="ECO:0000256" key="1">
    <source>
        <dbReference type="SAM" id="Phobius"/>
    </source>
</evidence>
<proteinExistence type="predicted"/>
<evidence type="ECO:0000313" key="3">
    <source>
        <dbReference type="Proteomes" id="UP000184191"/>
    </source>
</evidence>
<gene>
    <name evidence="2" type="ORF">SAMN05444414_10131</name>
</gene>